<protein>
    <submittedName>
        <fullName evidence="1">Uncharacterized protein</fullName>
    </submittedName>
</protein>
<name>A0AAU9NLP7_9ASTR</name>
<evidence type="ECO:0000313" key="2">
    <source>
        <dbReference type="Proteomes" id="UP001157418"/>
    </source>
</evidence>
<gene>
    <name evidence="1" type="ORF">LVIROSA_LOCUS25000</name>
</gene>
<accession>A0AAU9NLP7</accession>
<dbReference type="EMBL" id="CAKMRJ010004445">
    <property type="protein sequence ID" value="CAH1438762.1"/>
    <property type="molecule type" value="Genomic_DNA"/>
</dbReference>
<comment type="caution">
    <text evidence="1">The sequence shown here is derived from an EMBL/GenBank/DDBJ whole genome shotgun (WGS) entry which is preliminary data.</text>
</comment>
<dbReference type="AlphaFoldDB" id="A0AAU9NLP7"/>
<evidence type="ECO:0000313" key="1">
    <source>
        <dbReference type="EMBL" id="CAH1438762.1"/>
    </source>
</evidence>
<proteinExistence type="predicted"/>
<dbReference type="Proteomes" id="UP001157418">
    <property type="component" value="Unassembled WGS sequence"/>
</dbReference>
<organism evidence="1 2">
    <name type="scientific">Lactuca virosa</name>
    <dbReference type="NCBI Taxonomy" id="75947"/>
    <lineage>
        <taxon>Eukaryota</taxon>
        <taxon>Viridiplantae</taxon>
        <taxon>Streptophyta</taxon>
        <taxon>Embryophyta</taxon>
        <taxon>Tracheophyta</taxon>
        <taxon>Spermatophyta</taxon>
        <taxon>Magnoliopsida</taxon>
        <taxon>eudicotyledons</taxon>
        <taxon>Gunneridae</taxon>
        <taxon>Pentapetalae</taxon>
        <taxon>asterids</taxon>
        <taxon>campanulids</taxon>
        <taxon>Asterales</taxon>
        <taxon>Asteraceae</taxon>
        <taxon>Cichorioideae</taxon>
        <taxon>Cichorieae</taxon>
        <taxon>Lactucinae</taxon>
        <taxon>Lactuca</taxon>
    </lineage>
</organism>
<keyword evidence="2" id="KW-1185">Reference proteome</keyword>
<sequence length="99" mass="11559">MRRLLPSLKQPRDTPHPPRIVVDVYPSHSFPACFNLKKLKELEAIHLSIIYPHDGNWKESSQGLLVTINYTRALPNHHYNERVKQAVLDRMKKGNILHM</sequence>
<reference evidence="1 2" key="1">
    <citation type="submission" date="2022-01" db="EMBL/GenBank/DDBJ databases">
        <authorList>
            <person name="Xiong W."/>
            <person name="Schranz E."/>
        </authorList>
    </citation>
    <scope>NUCLEOTIDE SEQUENCE [LARGE SCALE GENOMIC DNA]</scope>
</reference>